<name>A0ACB0J338_TRIPR</name>
<proteinExistence type="predicted"/>
<evidence type="ECO:0000313" key="1">
    <source>
        <dbReference type="EMBL" id="CAJ2638394.1"/>
    </source>
</evidence>
<dbReference type="EMBL" id="CASHSV030000024">
    <property type="protein sequence ID" value="CAJ2638394.1"/>
    <property type="molecule type" value="Genomic_DNA"/>
</dbReference>
<gene>
    <name evidence="1" type="ORF">MILVUS5_LOCUS8626</name>
</gene>
<reference evidence="1" key="1">
    <citation type="submission" date="2023-10" db="EMBL/GenBank/DDBJ databases">
        <authorList>
            <person name="Rodriguez Cubillos JULIANA M."/>
            <person name="De Vega J."/>
        </authorList>
    </citation>
    <scope>NUCLEOTIDE SEQUENCE</scope>
</reference>
<evidence type="ECO:0000313" key="2">
    <source>
        <dbReference type="Proteomes" id="UP001177021"/>
    </source>
</evidence>
<sequence>MHSVMDDHACEQDGMAAYIPETTKKDSLESPVDTIGSVRQQKEKPKVECFKSDDISDAVELSIAASDALVIHDLVKTASVSEKSSRAVLEIALRVKQARLEGSKDGFLSSSVESDCSDSLSDLNDFLMEDAYEDLGLSVGVSFEENVCNSAEFHAKDLPPHSLCGERVMHSDDTGLGANTPKHFVNNYPTSHQYKEKNTNDLALNKTDGLAMADLTSIKTQNSVNSSPFQTSENFKEERNENRATYLAPAPERFRSRWLGGWPCKELDSSSLKQNSAKGIPKFHVKETSFLTESADIVPDENSRLLKHDPKCVRETRFLTESADVVLDESSRVLKYDPKCVRETSFLTESADIVPDESSCVLKHDPKHAISSQLSMHCEGSHNKSDEGVLHSQDMVRCSSLSLIDPLCSVVPCSFASEHDNYETHKNTTLDCRDEKIKSTLVGKDTPITATEMVEQMSDKLTRVEHTSLKAYSMILPNQDVNQNCNLTPLSTNQSIGVADASLGTRVSESPSASKHEGENRNEVNHQHLINQKTHHRLLGPKTAVNDISVEKNINQYLVPETVVQHQQNNNLCKVQVECNKFPDGHVRVRKQVHFSDKVEELHQKRKLSMLESSHKRGSSIRAKRQRVSKSLTTSALRGREFLFTGLSRHKERDLEALIRNFGGVILYDIPSPPNSKGKRSSTLSCLQLPIILCKRKVCSHDQYNLLYLFLILKH</sequence>
<accession>A0ACB0J338</accession>
<protein>
    <submittedName>
        <fullName evidence="1">Uncharacterized protein</fullName>
    </submittedName>
</protein>
<organism evidence="1 2">
    <name type="scientific">Trifolium pratense</name>
    <name type="common">Red clover</name>
    <dbReference type="NCBI Taxonomy" id="57577"/>
    <lineage>
        <taxon>Eukaryota</taxon>
        <taxon>Viridiplantae</taxon>
        <taxon>Streptophyta</taxon>
        <taxon>Embryophyta</taxon>
        <taxon>Tracheophyta</taxon>
        <taxon>Spermatophyta</taxon>
        <taxon>Magnoliopsida</taxon>
        <taxon>eudicotyledons</taxon>
        <taxon>Gunneridae</taxon>
        <taxon>Pentapetalae</taxon>
        <taxon>rosids</taxon>
        <taxon>fabids</taxon>
        <taxon>Fabales</taxon>
        <taxon>Fabaceae</taxon>
        <taxon>Papilionoideae</taxon>
        <taxon>50 kb inversion clade</taxon>
        <taxon>NPAAA clade</taxon>
        <taxon>Hologalegina</taxon>
        <taxon>IRL clade</taxon>
        <taxon>Trifolieae</taxon>
        <taxon>Trifolium</taxon>
    </lineage>
</organism>
<comment type="caution">
    <text evidence="1">The sequence shown here is derived from an EMBL/GenBank/DDBJ whole genome shotgun (WGS) entry which is preliminary data.</text>
</comment>
<keyword evidence="2" id="KW-1185">Reference proteome</keyword>
<dbReference type="Proteomes" id="UP001177021">
    <property type="component" value="Unassembled WGS sequence"/>
</dbReference>